<keyword evidence="2" id="KW-0808">Transferase</keyword>
<feature type="region of interest" description="Disordered" evidence="8">
    <location>
        <begin position="363"/>
        <end position="392"/>
    </location>
</feature>
<evidence type="ECO:0000313" key="11">
    <source>
        <dbReference type="Proteomes" id="UP000016933"/>
    </source>
</evidence>
<keyword evidence="3" id="KW-0479">Metal-binding</keyword>
<dbReference type="Proteomes" id="UP000016933">
    <property type="component" value="Unassembled WGS sequence"/>
</dbReference>
<feature type="region of interest" description="Disordered" evidence="8">
    <location>
        <begin position="209"/>
        <end position="239"/>
    </location>
</feature>
<evidence type="ECO:0000256" key="7">
    <source>
        <dbReference type="ARBA" id="ARBA00022833"/>
    </source>
</evidence>
<dbReference type="PANTHER" id="PTHR22770:SF47">
    <property type="entry name" value="E3 UBIQUITIN-PROTEIN LIGASE RNF216"/>
    <property type="match status" value="1"/>
</dbReference>
<dbReference type="AlphaFoldDB" id="N1PEU6"/>
<dbReference type="CDD" id="cd20339">
    <property type="entry name" value="BRcat_RBR_RNF216"/>
    <property type="match status" value="1"/>
</dbReference>
<evidence type="ECO:0000256" key="1">
    <source>
        <dbReference type="ARBA" id="ARBA00004906"/>
    </source>
</evidence>
<dbReference type="GO" id="GO:0016740">
    <property type="term" value="F:transferase activity"/>
    <property type="evidence" value="ECO:0007669"/>
    <property type="project" value="UniProtKB-KW"/>
</dbReference>
<dbReference type="InterPro" id="IPR044066">
    <property type="entry name" value="TRIAD_supradom"/>
</dbReference>
<dbReference type="InterPro" id="IPR051628">
    <property type="entry name" value="LUBAC_E3_Ligases"/>
</dbReference>
<keyword evidence="6" id="KW-0833">Ubl conjugation pathway</keyword>
<comment type="pathway">
    <text evidence="1">Protein modification; protein ubiquitination.</text>
</comment>
<name>N1PEU6_DOTSN</name>
<dbReference type="PANTHER" id="PTHR22770">
    <property type="entry name" value="UBIQUITIN CONJUGATING ENZYME 7 INTERACTING PROTEIN-RELATED"/>
    <property type="match status" value="1"/>
</dbReference>
<keyword evidence="4" id="KW-0677">Repeat</keyword>
<dbReference type="eggNOG" id="KOG1812">
    <property type="taxonomic scope" value="Eukaryota"/>
</dbReference>
<dbReference type="SUPFAM" id="SSF57850">
    <property type="entry name" value="RING/U-box"/>
    <property type="match status" value="1"/>
</dbReference>
<sequence length="573" mass="63191">MAAGETAECQACFEDLPMNRQIHCNGNAAHFTCFDCAATYIRSEVGQSRCRVLCTAGCGAGFARAQLQLLSDKSLFDRLEQLQQEKEIRDAGLDNLEECPFCEYKAILPPVEEDFEFRCANPECEKVSCRRCKAVSHIPLSCEEHAKDNKLNTRHKIEEAMTAALIRSCNKCKKQFIKDHGCNKMTCPSCANLQCYVCSESLKDYNHFDQQPAGSHRAEQPTGRKKKCPLYDNVEERHEREVKEAEAAARAAAKAENPDVTDDDLQIKVSDAVKKATADRINRAGAGGMYPGAMHQGIAFPARPHHAHRRYAIGAADFDEDGDDEADLFGVYGGHAAQRHAGRPRREGEAEMRLALRQRLRDAARRDPRPHAPAPPPPPMQAPPEPVGAFGQLGPLQGVVPVYAPQRAVNNDLNFLHFVGNDLIGQNAQPRAMGGHDVFGQHAAGHHQAGAIPGGNVGPARPLEQLNNGPDAFLGVLDEDPFGGGYLDPFWPDLFLNNNNNVAAADNQQDPRQRAYARPNDLDEQIRQATERQQLALQRMHARLGGRGQVQELPHADPLHRHEPRGWTGQPQG</sequence>
<evidence type="ECO:0000256" key="8">
    <source>
        <dbReference type="SAM" id="MobiDB-lite"/>
    </source>
</evidence>
<dbReference type="Pfam" id="PF26200">
    <property type="entry name" value="Rcat_RNF216"/>
    <property type="match status" value="1"/>
</dbReference>
<organism evidence="10 11">
    <name type="scientific">Dothistroma septosporum (strain NZE10 / CBS 128990)</name>
    <name type="common">Red band needle blight fungus</name>
    <name type="synonym">Mycosphaerella pini</name>
    <dbReference type="NCBI Taxonomy" id="675120"/>
    <lineage>
        <taxon>Eukaryota</taxon>
        <taxon>Fungi</taxon>
        <taxon>Dikarya</taxon>
        <taxon>Ascomycota</taxon>
        <taxon>Pezizomycotina</taxon>
        <taxon>Dothideomycetes</taxon>
        <taxon>Dothideomycetidae</taxon>
        <taxon>Mycosphaerellales</taxon>
        <taxon>Mycosphaerellaceae</taxon>
        <taxon>Dothistroma</taxon>
    </lineage>
</organism>
<evidence type="ECO:0000256" key="3">
    <source>
        <dbReference type="ARBA" id="ARBA00022723"/>
    </source>
</evidence>
<dbReference type="InterPro" id="IPR047546">
    <property type="entry name" value="Rcat_RBR_RNF216"/>
</dbReference>
<dbReference type="PROSITE" id="PS51873">
    <property type="entry name" value="TRIAD"/>
    <property type="match status" value="1"/>
</dbReference>
<evidence type="ECO:0000256" key="2">
    <source>
        <dbReference type="ARBA" id="ARBA00022679"/>
    </source>
</evidence>
<dbReference type="EMBL" id="KB446543">
    <property type="protein sequence ID" value="EME40892.1"/>
    <property type="molecule type" value="Genomic_DNA"/>
</dbReference>
<feature type="compositionally biased region" description="Pro residues" evidence="8">
    <location>
        <begin position="371"/>
        <end position="386"/>
    </location>
</feature>
<feature type="domain" description="RING-type" evidence="9">
    <location>
        <begin position="5"/>
        <end position="232"/>
    </location>
</feature>
<dbReference type="GO" id="GO:0008270">
    <property type="term" value="F:zinc ion binding"/>
    <property type="evidence" value="ECO:0007669"/>
    <property type="project" value="UniProtKB-KW"/>
</dbReference>
<dbReference type="CDD" id="cd20353">
    <property type="entry name" value="Rcat_RBR_RNF216"/>
    <property type="match status" value="1"/>
</dbReference>
<dbReference type="HOGENOM" id="CLU_475672_0_0_1"/>
<accession>N1PEU6</accession>
<keyword evidence="5" id="KW-0863">Zinc-finger</keyword>
<reference evidence="10 11" key="2">
    <citation type="journal article" date="2012" name="PLoS Pathog.">
        <title>Diverse lifestyles and strategies of plant pathogenesis encoded in the genomes of eighteen Dothideomycetes fungi.</title>
        <authorList>
            <person name="Ohm R.A."/>
            <person name="Feau N."/>
            <person name="Henrissat B."/>
            <person name="Schoch C.L."/>
            <person name="Horwitz B.A."/>
            <person name="Barry K.W."/>
            <person name="Condon B.J."/>
            <person name="Copeland A.C."/>
            <person name="Dhillon B."/>
            <person name="Glaser F."/>
            <person name="Hesse C.N."/>
            <person name="Kosti I."/>
            <person name="LaButti K."/>
            <person name="Lindquist E.A."/>
            <person name="Lucas S."/>
            <person name="Salamov A.A."/>
            <person name="Bradshaw R.E."/>
            <person name="Ciuffetti L."/>
            <person name="Hamelin R.C."/>
            <person name="Kema G.H.J."/>
            <person name="Lawrence C."/>
            <person name="Scott J.A."/>
            <person name="Spatafora J.W."/>
            <person name="Turgeon B.G."/>
            <person name="de Wit P.J.G.M."/>
            <person name="Zhong S."/>
            <person name="Goodwin S.B."/>
            <person name="Grigoriev I.V."/>
        </authorList>
    </citation>
    <scope>NUCLEOTIDE SEQUENCE [LARGE SCALE GENOMIC DNA]</scope>
    <source>
        <strain evidence="11">NZE10 / CBS 128990</strain>
    </source>
</reference>
<evidence type="ECO:0000256" key="5">
    <source>
        <dbReference type="ARBA" id="ARBA00022771"/>
    </source>
</evidence>
<dbReference type="InterPro" id="IPR047545">
    <property type="entry name" value="BRcat_RBR_RNF216"/>
</dbReference>
<dbReference type="STRING" id="675120.N1PEU6"/>
<feature type="region of interest" description="Disordered" evidence="8">
    <location>
        <begin position="546"/>
        <end position="573"/>
    </location>
</feature>
<feature type="compositionally biased region" description="Basic and acidic residues" evidence="8">
    <location>
        <begin position="554"/>
        <end position="565"/>
    </location>
</feature>
<protein>
    <recommendedName>
        <fullName evidence="9">RING-type domain-containing protein</fullName>
    </recommendedName>
</protein>
<reference evidence="11" key="1">
    <citation type="journal article" date="2012" name="PLoS Genet.">
        <title>The genomes of the fungal plant pathogens Cladosporium fulvum and Dothistroma septosporum reveal adaptation to different hosts and lifestyles but also signatures of common ancestry.</title>
        <authorList>
            <person name="de Wit P.J.G.M."/>
            <person name="van der Burgt A."/>
            <person name="Oekmen B."/>
            <person name="Stergiopoulos I."/>
            <person name="Abd-Elsalam K.A."/>
            <person name="Aerts A.L."/>
            <person name="Bahkali A.H."/>
            <person name="Beenen H.G."/>
            <person name="Chettri P."/>
            <person name="Cox M.P."/>
            <person name="Datema E."/>
            <person name="de Vries R.P."/>
            <person name="Dhillon B."/>
            <person name="Ganley A.R."/>
            <person name="Griffiths S.A."/>
            <person name="Guo Y."/>
            <person name="Hamelin R.C."/>
            <person name="Henrissat B."/>
            <person name="Kabir M.S."/>
            <person name="Jashni M.K."/>
            <person name="Kema G."/>
            <person name="Klaubauf S."/>
            <person name="Lapidus A."/>
            <person name="Levasseur A."/>
            <person name="Lindquist E."/>
            <person name="Mehrabi R."/>
            <person name="Ohm R.A."/>
            <person name="Owen T.J."/>
            <person name="Salamov A."/>
            <person name="Schwelm A."/>
            <person name="Schijlen E."/>
            <person name="Sun H."/>
            <person name="van den Burg H.A."/>
            <person name="van Ham R.C.H.J."/>
            <person name="Zhang S."/>
            <person name="Goodwin S.B."/>
            <person name="Grigoriev I.V."/>
            <person name="Collemare J."/>
            <person name="Bradshaw R.E."/>
        </authorList>
    </citation>
    <scope>NUCLEOTIDE SEQUENCE [LARGE SCALE GENOMIC DNA]</scope>
    <source>
        <strain evidence="11">NZE10 / CBS 128990</strain>
    </source>
</reference>
<evidence type="ECO:0000256" key="6">
    <source>
        <dbReference type="ARBA" id="ARBA00022786"/>
    </source>
</evidence>
<gene>
    <name evidence="10" type="ORF">DOTSEDRAFT_74447</name>
</gene>
<evidence type="ECO:0000313" key="10">
    <source>
        <dbReference type="EMBL" id="EME40892.1"/>
    </source>
</evidence>
<dbReference type="Gene3D" id="1.20.120.1750">
    <property type="match status" value="1"/>
</dbReference>
<evidence type="ECO:0000259" key="9">
    <source>
        <dbReference type="PROSITE" id="PS51873"/>
    </source>
</evidence>
<keyword evidence="7" id="KW-0862">Zinc</keyword>
<evidence type="ECO:0000256" key="4">
    <source>
        <dbReference type="ARBA" id="ARBA00022737"/>
    </source>
</evidence>
<keyword evidence="11" id="KW-1185">Reference proteome</keyword>
<proteinExistence type="predicted"/>
<dbReference type="OrthoDB" id="294251at2759"/>